<evidence type="ECO:0000259" key="5">
    <source>
        <dbReference type="Pfam" id="PF02885"/>
    </source>
</evidence>
<dbReference type="EMBL" id="BSPQ01000013">
    <property type="protein sequence ID" value="GLS91350.1"/>
    <property type="molecule type" value="Genomic_DNA"/>
</dbReference>
<evidence type="ECO:0000256" key="1">
    <source>
        <dbReference type="ARBA" id="ARBA00022676"/>
    </source>
</evidence>
<dbReference type="NCBIfam" id="NF006564">
    <property type="entry name" value="PRK09071.1"/>
    <property type="match status" value="1"/>
</dbReference>
<keyword evidence="3" id="KW-0057">Aromatic amino acid biosynthesis</keyword>
<dbReference type="Gene3D" id="1.20.970.10">
    <property type="entry name" value="Transferase, Pyrimidine Nucleoside Phosphorylase, Chain C"/>
    <property type="match status" value="1"/>
</dbReference>
<evidence type="ECO:0000313" key="6">
    <source>
        <dbReference type="EMBL" id="GLS91350.1"/>
    </source>
</evidence>
<comment type="caution">
    <text evidence="6">The sequence shown here is derived from an EMBL/GenBank/DDBJ whole genome shotgun (WGS) entry which is preliminary data.</text>
</comment>
<accession>A0ABQ6E2D8</accession>
<feature type="domain" description="Glycosyl transferase family 3 N-terminal" evidence="5">
    <location>
        <begin position="7"/>
        <end position="68"/>
    </location>
</feature>
<evidence type="ECO:0000256" key="2">
    <source>
        <dbReference type="ARBA" id="ARBA00022679"/>
    </source>
</evidence>
<dbReference type="Pfam" id="PF02885">
    <property type="entry name" value="Glycos_trans_3N"/>
    <property type="match status" value="1"/>
</dbReference>
<dbReference type="InterPro" id="IPR036320">
    <property type="entry name" value="Glycosyl_Trfase_fam3_N_dom_sf"/>
</dbReference>
<dbReference type="SUPFAM" id="SSF52418">
    <property type="entry name" value="Nucleoside phosphorylase/phosphoribosyltransferase catalytic domain"/>
    <property type="match status" value="1"/>
</dbReference>
<dbReference type="PANTHER" id="PTHR43285">
    <property type="entry name" value="ANTHRANILATE PHOSPHORIBOSYLTRANSFERASE"/>
    <property type="match status" value="1"/>
</dbReference>
<keyword evidence="7" id="KW-1185">Reference proteome</keyword>
<protein>
    <recommendedName>
        <fullName evidence="8">Glycosyl transferase family protein</fullName>
    </recommendedName>
</protein>
<keyword evidence="3" id="KW-0028">Amino-acid biosynthesis</keyword>
<dbReference type="InterPro" id="IPR035902">
    <property type="entry name" value="Nuc_phospho_transferase"/>
</dbReference>
<dbReference type="PANTHER" id="PTHR43285:SF2">
    <property type="entry name" value="ANTHRANILATE PHOSPHORIBOSYLTRANSFERASE"/>
    <property type="match status" value="1"/>
</dbReference>
<dbReference type="Pfam" id="PF00591">
    <property type="entry name" value="Glycos_transf_3"/>
    <property type="match status" value="1"/>
</dbReference>
<evidence type="ECO:0000259" key="4">
    <source>
        <dbReference type="Pfam" id="PF00591"/>
    </source>
</evidence>
<organism evidence="6 7">
    <name type="scientific">Psychromonas marina</name>
    <dbReference type="NCBI Taxonomy" id="88364"/>
    <lineage>
        <taxon>Bacteria</taxon>
        <taxon>Pseudomonadati</taxon>
        <taxon>Pseudomonadota</taxon>
        <taxon>Gammaproteobacteria</taxon>
        <taxon>Alteromonadales</taxon>
        <taxon>Psychromonadaceae</taxon>
        <taxon>Psychromonas</taxon>
    </lineage>
</organism>
<dbReference type="Proteomes" id="UP001157353">
    <property type="component" value="Unassembled WGS sequence"/>
</dbReference>
<dbReference type="RefSeq" id="WP_284204468.1">
    <property type="nucleotide sequence ID" value="NZ_BSPQ01000013.1"/>
</dbReference>
<keyword evidence="1" id="KW-0328">Glycosyltransferase</keyword>
<dbReference type="Gene3D" id="3.40.1030.10">
    <property type="entry name" value="Nucleoside phosphorylase/phosphoribosyltransferase catalytic domain"/>
    <property type="match status" value="1"/>
</dbReference>
<dbReference type="InterPro" id="IPR000312">
    <property type="entry name" value="Glycosyl_Trfase_fam3"/>
</dbReference>
<evidence type="ECO:0000313" key="7">
    <source>
        <dbReference type="Proteomes" id="UP001157353"/>
    </source>
</evidence>
<gene>
    <name evidence="6" type="ORF">GCM10007916_24190</name>
</gene>
<dbReference type="InterPro" id="IPR005940">
    <property type="entry name" value="Anthranilate_Pribosyl_Tfrase"/>
</dbReference>
<feature type="domain" description="Glycosyl transferase family 3" evidence="4">
    <location>
        <begin position="98"/>
        <end position="294"/>
    </location>
</feature>
<name>A0ABQ6E2D8_9GAMM</name>
<dbReference type="InterPro" id="IPR017459">
    <property type="entry name" value="Glycosyl_Trfase_fam3_N_dom"/>
</dbReference>
<evidence type="ECO:0000256" key="3">
    <source>
        <dbReference type="ARBA" id="ARBA00022822"/>
    </source>
</evidence>
<sequence>MFSEYIKLTGRGEKGRRALTQKEAYDALSSYLNGEAELLQLAVLLMLQRVRCETPEEAAGYIQALRERIDPQWASLDADLDWPCFAGKKRQPPWLMLAAKVLAEQGTRIVLHGYNAVDAVKYQVESACSELGINIAYSPEEAKQYLDQFNICYLPLESYCPEMIPLLNLREKVGLRTPLNTVARSLNPTQAPFAIHGVFHKSYERLHAKAALLTAESSMIAFKGEGGESEINPRVSTDICGVRLVDGELTYIEQEWPTYLSEASGAHTEVSASYLLKVWRGEVQDSYGDAAVICTIAVILKQFEPQKTQDECLLIAEQYWQARQH</sequence>
<keyword evidence="3" id="KW-0822">Tryptophan biosynthesis</keyword>
<proteinExistence type="predicted"/>
<keyword evidence="2" id="KW-0808">Transferase</keyword>
<dbReference type="SUPFAM" id="SSF47648">
    <property type="entry name" value="Nucleoside phosphorylase/phosphoribosyltransferase N-terminal domain"/>
    <property type="match status" value="1"/>
</dbReference>
<reference evidence="7" key="1">
    <citation type="journal article" date="2019" name="Int. J. Syst. Evol. Microbiol.">
        <title>The Global Catalogue of Microorganisms (GCM) 10K type strain sequencing project: providing services to taxonomists for standard genome sequencing and annotation.</title>
        <authorList>
            <consortium name="The Broad Institute Genomics Platform"/>
            <consortium name="The Broad Institute Genome Sequencing Center for Infectious Disease"/>
            <person name="Wu L."/>
            <person name="Ma J."/>
        </authorList>
    </citation>
    <scope>NUCLEOTIDE SEQUENCE [LARGE SCALE GENOMIC DNA]</scope>
    <source>
        <strain evidence="7">NBRC 103166</strain>
    </source>
</reference>
<evidence type="ECO:0008006" key="8">
    <source>
        <dbReference type="Google" id="ProtNLM"/>
    </source>
</evidence>